<feature type="coiled-coil region" evidence="1">
    <location>
        <begin position="67"/>
        <end position="94"/>
    </location>
</feature>
<dbReference type="Proteomes" id="UP000187209">
    <property type="component" value="Unassembled WGS sequence"/>
</dbReference>
<keyword evidence="3" id="KW-1185">Reference proteome</keyword>
<sequence length="134" mass="15416">MSNSRPNDWKLDLDLESTINKDSFSSIFNESSIDMQLIPFLNLPNSESIAQYSMLFKDNCPYEDYSEEDALKTIQELAKSVEELSEKIKSQTQMINGIISADEVRDRIELKLKIKNVIEKAKSKTKKEQACQVF</sequence>
<dbReference type="AlphaFoldDB" id="A0A1R2BIA1"/>
<reference evidence="2 3" key="1">
    <citation type="submission" date="2016-11" db="EMBL/GenBank/DDBJ databases">
        <title>The macronuclear genome of Stentor coeruleus: a giant cell with tiny introns.</title>
        <authorList>
            <person name="Slabodnick M."/>
            <person name="Ruby J.G."/>
            <person name="Reiff S.B."/>
            <person name="Swart E.C."/>
            <person name="Gosai S."/>
            <person name="Prabakaran S."/>
            <person name="Witkowska E."/>
            <person name="Larue G.E."/>
            <person name="Fisher S."/>
            <person name="Freeman R.M."/>
            <person name="Gunawardena J."/>
            <person name="Chu W."/>
            <person name="Stover N.A."/>
            <person name="Gregory B.D."/>
            <person name="Nowacki M."/>
            <person name="Derisi J."/>
            <person name="Roy S.W."/>
            <person name="Marshall W.F."/>
            <person name="Sood P."/>
        </authorList>
    </citation>
    <scope>NUCLEOTIDE SEQUENCE [LARGE SCALE GENOMIC DNA]</scope>
    <source>
        <strain evidence="2">WM001</strain>
    </source>
</reference>
<organism evidence="2 3">
    <name type="scientific">Stentor coeruleus</name>
    <dbReference type="NCBI Taxonomy" id="5963"/>
    <lineage>
        <taxon>Eukaryota</taxon>
        <taxon>Sar</taxon>
        <taxon>Alveolata</taxon>
        <taxon>Ciliophora</taxon>
        <taxon>Postciliodesmatophora</taxon>
        <taxon>Heterotrichea</taxon>
        <taxon>Heterotrichida</taxon>
        <taxon>Stentoridae</taxon>
        <taxon>Stentor</taxon>
    </lineage>
</organism>
<evidence type="ECO:0000313" key="3">
    <source>
        <dbReference type="Proteomes" id="UP000187209"/>
    </source>
</evidence>
<dbReference type="EMBL" id="MPUH01000630">
    <property type="protein sequence ID" value="OMJ76469.1"/>
    <property type="molecule type" value="Genomic_DNA"/>
</dbReference>
<evidence type="ECO:0000313" key="2">
    <source>
        <dbReference type="EMBL" id="OMJ76469.1"/>
    </source>
</evidence>
<gene>
    <name evidence="2" type="ORF">SteCoe_24177</name>
</gene>
<name>A0A1R2BIA1_9CILI</name>
<proteinExistence type="predicted"/>
<comment type="caution">
    <text evidence="2">The sequence shown here is derived from an EMBL/GenBank/DDBJ whole genome shotgun (WGS) entry which is preliminary data.</text>
</comment>
<evidence type="ECO:0000256" key="1">
    <source>
        <dbReference type="SAM" id="Coils"/>
    </source>
</evidence>
<accession>A0A1R2BIA1</accession>
<protein>
    <submittedName>
        <fullName evidence="2">Uncharacterized protein</fullName>
    </submittedName>
</protein>
<keyword evidence="1" id="KW-0175">Coiled coil</keyword>